<gene>
    <name evidence="1" type="ORF">VO63_05400</name>
</gene>
<dbReference type="EMBL" id="LAQS01000006">
    <property type="protein sequence ID" value="KKZ74882.1"/>
    <property type="molecule type" value="Genomic_DNA"/>
</dbReference>
<proteinExistence type="predicted"/>
<comment type="caution">
    <text evidence="1">The sequence shown here is derived from an EMBL/GenBank/DDBJ whole genome shotgun (WGS) entry which is preliminary data.</text>
</comment>
<evidence type="ECO:0000313" key="2">
    <source>
        <dbReference type="Proteomes" id="UP000265325"/>
    </source>
</evidence>
<name>A0A2P2GTR2_STREW</name>
<dbReference type="InterPro" id="IPR046938">
    <property type="entry name" value="DNA_clamp_sf"/>
</dbReference>
<sequence>MTTILASDLQRMLKQAAPHASTEDTIPALTAVHLESRDGYLYAVTTDRFTMAVARQSVLNTGEWKTSISGTHIPTLLSWLKTSTDVSIQVTGGSVPTVVLSGTVNSLTVAALPDSTVLPDWRRLFRKYFDMGLNPVPLSGVTPKYLARWKDAAQVLHLWQAAPGAALVFMDDRSEFIGMQMPIRNDHTSREELFDGWRKSLTRYVDVGDIRFNLDEDMVDKDGDPWKYSGEERGGEPLVHLLGIEDDVFPLSTAVSQFGLQPAA</sequence>
<accession>A0A2P2GTR2</accession>
<dbReference type="SUPFAM" id="SSF55979">
    <property type="entry name" value="DNA clamp"/>
    <property type="match status" value="1"/>
</dbReference>
<reference evidence="1 2" key="1">
    <citation type="submission" date="2015-05" db="EMBL/GenBank/DDBJ databases">
        <title>Draft Genome assembly of Streptomyces showdoensis.</title>
        <authorList>
            <person name="Thapa K.K."/>
            <person name="Metsa-Ketela M."/>
        </authorList>
    </citation>
    <scope>NUCLEOTIDE SEQUENCE [LARGE SCALE GENOMIC DNA]</scope>
    <source>
        <strain evidence="1 2">ATCC 15227</strain>
    </source>
</reference>
<dbReference type="AlphaFoldDB" id="A0A2P2GTR2"/>
<dbReference type="Proteomes" id="UP000265325">
    <property type="component" value="Unassembled WGS sequence"/>
</dbReference>
<protein>
    <submittedName>
        <fullName evidence="1">Uncharacterized protein</fullName>
    </submittedName>
</protein>
<organism evidence="1 2">
    <name type="scientific">Streptomyces showdoensis</name>
    <dbReference type="NCBI Taxonomy" id="68268"/>
    <lineage>
        <taxon>Bacteria</taxon>
        <taxon>Bacillati</taxon>
        <taxon>Actinomycetota</taxon>
        <taxon>Actinomycetes</taxon>
        <taxon>Kitasatosporales</taxon>
        <taxon>Streptomycetaceae</taxon>
        <taxon>Streptomyces</taxon>
    </lineage>
</organism>
<dbReference type="OrthoDB" id="4690396at2"/>
<dbReference type="Gene3D" id="3.10.150.10">
    <property type="entry name" value="DNA Polymerase III, subunit A, domain 2"/>
    <property type="match status" value="1"/>
</dbReference>
<dbReference type="RefSeq" id="WP_046906383.1">
    <property type="nucleotide sequence ID" value="NZ_BAAAXG010000026.1"/>
</dbReference>
<keyword evidence="2" id="KW-1185">Reference proteome</keyword>
<evidence type="ECO:0000313" key="1">
    <source>
        <dbReference type="EMBL" id="KKZ74882.1"/>
    </source>
</evidence>